<comment type="similarity">
    <text evidence="1">Belongs to the DNA mismatch repair MutL/HexB family.</text>
</comment>
<feature type="region of interest" description="Disordered" evidence="3">
    <location>
        <begin position="402"/>
        <end position="424"/>
    </location>
</feature>
<dbReference type="InterPro" id="IPR036890">
    <property type="entry name" value="HATPase_C_sf"/>
</dbReference>
<feature type="region of interest" description="Disordered" evidence="3">
    <location>
        <begin position="593"/>
        <end position="705"/>
    </location>
</feature>
<evidence type="ECO:0000259" key="4">
    <source>
        <dbReference type="SMART" id="SM01340"/>
    </source>
</evidence>
<dbReference type="InterPro" id="IPR002099">
    <property type="entry name" value="MutL/Mlh/PMS"/>
</dbReference>
<gene>
    <name evidence="5" type="ORF">IWX46DRAFT_601335</name>
</gene>
<feature type="region of interest" description="Disordered" evidence="3">
    <location>
        <begin position="856"/>
        <end position="967"/>
    </location>
</feature>
<dbReference type="PANTHER" id="PTHR10073:SF41">
    <property type="entry name" value="MISMATCH REPAIR PROTEIN, PUTATIVE (AFU_ORTHOLOGUE AFUA_8G05820)-RELATED"/>
    <property type="match status" value="1"/>
</dbReference>
<dbReference type="InterPro" id="IPR014762">
    <property type="entry name" value="DNA_mismatch_repair_CS"/>
</dbReference>
<dbReference type="Proteomes" id="UP001365128">
    <property type="component" value="Unassembled WGS sequence"/>
</dbReference>
<evidence type="ECO:0000256" key="2">
    <source>
        <dbReference type="ARBA" id="ARBA00022763"/>
    </source>
</evidence>
<feature type="compositionally biased region" description="Polar residues" evidence="3">
    <location>
        <begin position="645"/>
        <end position="658"/>
    </location>
</feature>
<feature type="region of interest" description="Disordered" evidence="3">
    <location>
        <begin position="495"/>
        <end position="548"/>
    </location>
</feature>
<feature type="compositionally biased region" description="Basic residues" evidence="3">
    <location>
        <begin position="869"/>
        <end position="878"/>
    </location>
</feature>
<dbReference type="InterPro" id="IPR014721">
    <property type="entry name" value="Ribsml_uS5_D2-typ_fold_subgr"/>
</dbReference>
<dbReference type="InterPro" id="IPR038973">
    <property type="entry name" value="MutL/Mlh/Pms-like"/>
</dbReference>
<evidence type="ECO:0000313" key="5">
    <source>
        <dbReference type="EMBL" id="KAK7545598.1"/>
    </source>
</evidence>
<feature type="region of interest" description="Disordered" evidence="3">
    <location>
        <begin position="726"/>
        <end position="767"/>
    </location>
</feature>
<evidence type="ECO:0000256" key="3">
    <source>
        <dbReference type="SAM" id="MobiDB-lite"/>
    </source>
</evidence>
<dbReference type="PROSITE" id="PS00058">
    <property type="entry name" value="DNA_MISMATCH_REPAIR_1"/>
    <property type="match status" value="1"/>
</dbReference>
<feature type="compositionally biased region" description="Polar residues" evidence="3">
    <location>
        <begin position="893"/>
        <end position="934"/>
    </location>
</feature>
<reference evidence="5 6" key="1">
    <citation type="submission" date="2024-04" db="EMBL/GenBank/DDBJ databases">
        <title>Phyllosticta paracitricarpa is synonymous to the EU quarantine fungus P. citricarpa based on phylogenomic analyses.</title>
        <authorList>
            <consortium name="Lawrence Berkeley National Laboratory"/>
            <person name="Van Ingen-Buijs V.A."/>
            <person name="Van Westerhoven A.C."/>
            <person name="Haridas S."/>
            <person name="Skiadas P."/>
            <person name="Martin F."/>
            <person name="Groenewald J.Z."/>
            <person name="Crous P.W."/>
            <person name="Seidl M.F."/>
        </authorList>
    </citation>
    <scope>NUCLEOTIDE SEQUENCE [LARGE SCALE GENOMIC DNA]</scope>
    <source>
        <strain evidence="5 6">CBS 122670</strain>
    </source>
</reference>
<accession>A0ABR1MC56</accession>
<proteinExistence type="inferred from homology"/>
<protein>
    <recommendedName>
        <fullName evidence="4">DNA mismatch repair protein S5 domain-containing protein</fullName>
    </recommendedName>
</protein>
<feature type="compositionally biased region" description="Basic residues" evidence="3">
    <location>
        <begin position="942"/>
        <end position="956"/>
    </location>
</feature>
<feature type="compositionally biased region" description="Basic and acidic residues" evidence="3">
    <location>
        <begin position="525"/>
        <end position="539"/>
    </location>
</feature>
<keyword evidence="6" id="KW-1185">Reference proteome</keyword>
<dbReference type="Gene3D" id="3.30.230.10">
    <property type="match status" value="1"/>
</dbReference>
<dbReference type="Pfam" id="PF01119">
    <property type="entry name" value="DNA_mis_repair"/>
    <property type="match status" value="1"/>
</dbReference>
<dbReference type="Gene3D" id="3.30.565.10">
    <property type="entry name" value="Histidine kinase-like ATPase, C-terminal domain"/>
    <property type="match status" value="1"/>
</dbReference>
<dbReference type="InterPro" id="IPR003594">
    <property type="entry name" value="HATPase_dom"/>
</dbReference>
<dbReference type="PANTHER" id="PTHR10073">
    <property type="entry name" value="DNA MISMATCH REPAIR PROTEIN MLH, PMS, MUTL"/>
    <property type="match status" value="1"/>
</dbReference>
<feature type="compositionally biased region" description="Basic and acidic residues" evidence="3">
    <location>
        <begin position="672"/>
        <end position="682"/>
    </location>
</feature>
<feature type="compositionally biased region" description="Polar residues" evidence="3">
    <location>
        <begin position="593"/>
        <end position="615"/>
    </location>
</feature>
<name>A0ABR1MC56_9PEZI</name>
<dbReference type="NCBIfam" id="TIGR00585">
    <property type="entry name" value="mutl"/>
    <property type="match status" value="1"/>
</dbReference>
<evidence type="ECO:0000256" key="1">
    <source>
        <dbReference type="ARBA" id="ARBA00006082"/>
    </source>
</evidence>
<feature type="compositionally biased region" description="Polar residues" evidence="3">
    <location>
        <begin position="499"/>
        <end position="511"/>
    </location>
</feature>
<dbReference type="InterPro" id="IPR013507">
    <property type="entry name" value="DNA_mismatch_S5_2-like"/>
</dbReference>
<comment type="caution">
    <text evidence="5">The sequence shown here is derived from an EMBL/GenBank/DDBJ whole genome shotgun (WGS) entry which is preliminary data.</text>
</comment>
<dbReference type="SUPFAM" id="SSF55874">
    <property type="entry name" value="ATPase domain of HSP90 chaperone/DNA topoisomerase II/histidine kinase"/>
    <property type="match status" value="1"/>
</dbReference>
<sequence>MAAHDVLAPPPTMHTLPPETCSTLSSAQLLTTPAAIAKELIDNALDAHATSLTLELSANTIDLIQLRDNGHGIPPADRPLTARRHCTSKIRSLADVARLGGTSLGFRGEALAAVAESAGTLQIVTRVAGEPVGAVMEVGSNGELKGRPGRKSHPVGTTVTARGFFDRFPVRKQAALKHADKFIGQVKKLMMAYAVARPAVRFQLKVVKGKGKAGATRGNWIYAPSPGKTSMQDACLAVFGLSCINQCSLILHEEEGFVVEGLVPKGDADASKIGGTGQFISVDTRPVGTSKGTLKRLVELFKERLKRRAKAFEGIKDPFLRLDIKCPTEAYDPNVEPAKDDILFVESGLVLRVVENFFKKAVPDQQQEDLTQLSETAGDVEMDSVEENSPLPDIVGLRTPRLEASKGLPDQPTSQNRFTLAIRPDSGAESSQVALIDHRENMDECLQDEATSRRRDLIVPIRSDTDVNSSKVVPSDQNRDVDELSLLYERQILRGSHAATPSTESSHTVAESDSCAPEPDADDADPGRTIDCDDTSDRPPKRRRTWKSNMFDFDMEDLSQENLGFSHRPEPEEVDMDDVENLNEGVALSNPWTIAKMNSSKTRSSPVTMLSQRSTPLGERSPARLNAPPNTPKFSSPLRNEHQSSPEASSPPHQISSQDDVEMEQSIRRLRRSSEIPREHQHMLTSTVSPARSGNQNSGIQPRSGFMPINHPNNGMDLCNDTALPTEQERTGNRRKRPAGRVNKPFKSPMMNLNSKTSATTSSRRAGRHIEPQSFVSEWQGNGMHHISANGPDPKFNNPERDPNHDIRDFMASRMGRRQAAAVTPAVIDPDYCVDQVPQVARQTRNSFAAALPLNPEESNHQEHQTPRNQRHSPRRVSRRTERLQEPDESWNQHEQGPTQHAPSVQGHQTRQLRPQPTPTNANAEQSAHQNEGPISTPRPSTRPRTRTRTRTKSRSAHLPLERSPRDSYTQNLRLTIRPDRIPSIAADVGKLDPQLDRPDWKQEAENGYDCFVLEELRCAHSDMVTALAAKLRTCVQRAGSEEGHDAVDVEVFEEVVAAALSREREKRPESDRVGRAWAAEDDEMLNII</sequence>
<dbReference type="Pfam" id="PF02518">
    <property type="entry name" value="HATPase_c"/>
    <property type="match status" value="1"/>
</dbReference>
<organism evidence="5 6">
    <name type="scientific">Phyllosticta citricarpa</name>
    <dbReference type="NCBI Taxonomy" id="55181"/>
    <lineage>
        <taxon>Eukaryota</taxon>
        <taxon>Fungi</taxon>
        <taxon>Dikarya</taxon>
        <taxon>Ascomycota</taxon>
        <taxon>Pezizomycotina</taxon>
        <taxon>Dothideomycetes</taxon>
        <taxon>Dothideomycetes incertae sedis</taxon>
        <taxon>Botryosphaeriales</taxon>
        <taxon>Phyllostictaceae</taxon>
        <taxon>Phyllosticta</taxon>
    </lineage>
</organism>
<evidence type="ECO:0000313" key="6">
    <source>
        <dbReference type="Proteomes" id="UP001365128"/>
    </source>
</evidence>
<dbReference type="SMART" id="SM01340">
    <property type="entry name" value="DNA_mis_repair"/>
    <property type="match status" value="1"/>
</dbReference>
<dbReference type="EMBL" id="JBBPDW010000017">
    <property type="protein sequence ID" value="KAK7545598.1"/>
    <property type="molecule type" value="Genomic_DNA"/>
</dbReference>
<dbReference type="SUPFAM" id="SSF54211">
    <property type="entry name" value="Ribosomal protein S5 domain 2-like"/>
    <property type="match status" value="1"/>
</dbReference>
<dbReference type="InterPro" id="IPR020568">
    <property type="entry name" value="Ribosomal_Su5_D2-typ_SF"/>
</dbReference>
<feature type="compositionally biased region" description="Polar residues" evidence="3">
    <location>
        <begin position="683"/>
        <end position="701"/>
    </location>
</feature>
<feature type="domain" description="DNA mismatch repair protein S5" evidence="4">
    <location>
        <begin position="235"/>
        <end position="359"/>
    </location>
</feature>
<keyword evidence="2" id="KW-0227">DNA damage</keyword>